<proteinExistence type="predicted"/>
<evidence type="ECO:0000313" key="3">
    <source>
        <dbReference type="Proteomes" id="UP000824204"/>
    </source>
</evidence>
<protein>
    <submittedName>
        <fullName evidence="2">Extracellular solute-binding protein</fullName>
    </submittedName>
</protein>
<dbReference type="Proteomes" id="UP000824204">
    <property type="component" value="Unassembled WGS sequence"/>
</dbReference>
<dbReference type="SUPFAM" id="SSF53850">
    <property type="entry name" value="Periplasmic binding protein-like II"/>
    <property type="match status" value="1"/>
</dbReference>
<dbReference type="PROSITE" id="PS51257">
    <property type="entry name" value="PROKAR_LIPOPROTEIN"/>
    <property type="match status" value="1"/>
</dbReference>
<feature type="signal peptide" evidence="1">
    <location>
        <begin position="1"/>
        <end position="19"/>
    </location>
</feature>
<evidence type="ECO:0000256" key="1">
    <source>
        <dbReference type="SAM" id="SignalP"/>
    </source>
</evidence>
<gene>
    <name evidence="2" type="ORF">H9741_00800</name>
</gene>
<dbReference type="PANTHER" id="PTHR43649">
    <property type="entry name" value="ARABINOSE-BINDING PROTEIN-RELATED"/>
    <property type="match status" value="1"/>
</dbReference>
<dbReference type="Gene3D" id="3.40.190.10">
    <property type="entry name" value="Periplasmic binding protein-like II"/>
    <property type="match status" value="1"/>
</dbReference>
<sequence>MKKKLLSLIFAFVCIFAFAGCGRGTTPSGGDGSGTIKNPWWTTEGTLEQEDGKVVFDEVEIDLTTVVNGEDLAAFNQIIAQFNAEYRGKISVISTSVNQANFETTVAQQIANDSNAPDLIMSHQKGHKSFVENKLIQPFNETMEQSGIEISLNDYAAGLAQYSNLGYEGYTFGIPADAQSMVIYYNKNMLARYGNKLPQTHAELIELCDEVAQAENIKPIAVSTSLEFFPDYVFPTAIVQNGGSLYDTENYYANWASDPANLQAFKDAAQSLRDIFYHTPALADLNKGESEALNNFLNDKALFYFGMPWNLNSLVESYAQGHGNLTMDAVKENYIGAASVANMFALESGTEDGNKIFGDSHFFAMSKTVTDVNKKAAICEFIKWFTQTGSVGAAWAEAGHISASTIIANTAEYTENSVVTDYITRFYPDLNYFVCAGNTPYYSDMATQMRALFVDLMAESTGAKDEAIITSAQDDLNAIIDFILM</sequence>
<feature type="chain" id="PRO_5039567384" evidence="1">
    <location>
        <begin position="20"/>
        <end position="485"/>
    </location>
</feature>
<comment type="caution">
    <text evidence="2">The sequence shown here is derived from an EMBL/GenBank/DDBJ whole genome shotgun (WGS) entry which is preliminary data.</text>
</comment>
<reference evidence="2" key="2">
    <citation type="submission" date="2021-04" db="EMBL/GenBank/DDBJ databases">
        <authorList>
            <person name="Gilroy R."/>
        </authorList>
    </citation>
    <scope>NUCLEOTIDE SEQUENCE</scope>
    <source>
        <strain evidence="2">811</strain>
    </source>
</reference>
<evidence type="ECO:0000313" key="2">
    <source>
        <dbReference type="EMBL" id="HIX06995.1"/>
    </source>
</evidence>
<dbReference type="EMBL" id="DXFX01000009">
    <property type="protein sequence ID" value="HIX06995.1"/>
    <property type="molecule type" value="Genomic_DNA"/>
</dbReference>
<dbReference type="PANTHER" id="PTHR43649:SF12">
    <property type="entry name" value="DIACETYLCHITOBIOSE BINDING PROTEIN DASA"/>
    <property type="match status" value="1"/>
</dbReference>
<keyword evidence="1" id="KW-0732">Signal</keyword>
<reference evidence="2" key="1">
    <citation type="journal article" date="2021" name="PeerJ">
        <title>Extensive microbial diversity within the chicken gut microbiome revealed by metagenomics and culture.</title>
        <authorList>
            <person name="Gilroy R."/>
            <person name="Ravi A."/>
            <person name="Getino M."/>
            <person name="Pursley I."/>
            <person name="Horton D.L."/>
            <person name="Alikhan N.F."/>
            <person name="Baker D."/>
            <person name="Gharbi K."/>
            <person name="Hall N."/>
            <person name="Watson M."/>
            <person name="Adriaenssens E.M."/>
            <person name="Foster-Nyarko E."/>
            <person name="Jarju S."/>
            <person name="Secka A."/>
            <person name="Antonio M."/>
            <person name="Oren A."/>
            <person name="Chaudhuri R.R."/>
            <person name="La Ragione R."/>
            <person name="Hildebrand F."/>
            <person name="Pallen M.J."/>
        </authorList>
    </citation>
    <scope>NUCLEOTIDE SEQUENCE</scope>
    <source>
        <strain evidence="2">811</strain>
    </source>
</reference>
<dbReference type="InterPro" id="IPR050490">
    <property type="entry name" value="Bact_solute-bd_prot1"/>
</dbReference>
<accession>A0A9D1V6F7</accession>
<dbReference type="AlphaFoldDB" id="A0A9D1V6F7"/>
<organism evidence="2 3">
    <name type="scientific">Candidatus Borkfalkia faecipullorum</name>
    <dbReference type="NCBI Taxonomy" id="2838510"/>
    <lineage>
        <taxon>Bacteria</taxon>
        <taxon>Bacillati</taxon>
        <taxon>Bacillota</taxon>
        <taxon>Clostridia</taxon>
        <taxon>Christensenellales</taxon>
        <taxon>Christensenellaceae</taxon>
        <taxon>Candidatus Borkfalkia</taxon>
    </lineage>
</organism>
<name>A0A9D1V6F7_9FIRM</name>